<dbReference type="NCBIfam" id="TIGR02444">
    <property type="entry name" value="TIGR02444 family protein"/>
    <property type="match status" value="1"/>
</dbReference>
<protein>
    <submittedName>
        <fullName evidence="1">TIGR02444 family protein</fullName>
    </submittedName>
</protein>
<dbReference type="InterPro" id="IPR012659">
    <property type="entry name" value="CHP02444"/>
</dbReference>
<organism evidence="1 2">
    <name type="scientific">Rheinheimera marina</name>
    <dbReference type="NCBI Taxonomy" id="1774958"/>
    <lineage>
        <taxon>Bacteria</taxon>
        <taxon>Pseudomonadati</taxon>
        <taxon>Pseudomonadota</taxon>
        <taxon>Gammaproteobacteria</taxon>
        <taxon>Chromatiales</taxon>
        <taxon>Chromatiaceae</taxon>
        <taxon>Rheinheimera</taxon>
    </lineage>
</organism>
<keyword evidence="2" id="KW-1185">Reference proteome</keyword>
<reference evidence="2" key="1">
    <citation type="journal article" date="2019" name="Int. J. Syst. Evol. Microbiol.">
        <title>The Global Catalogue of Microorganisms (GCM) 10K type strain sequencing project: providing services to taxonomists for standard genome sequencing and annotation.</title>
        <authorList>
            <consortium name="The Broad Institute Genomics Platform"/>
            <consortium name="The Broad Institute Genome Sequencing Center for Infectious Disease"/>
            <person name="Wu L."/>
            <person name="Ma J."/>
        </authorList>
    </citation>
    <scope>NUCLEOTIDE SEQUENCE [LARGE SCALE GENOMIC DNA]</scope>
    <source>
        <strain evidence="2">DT28</strain>
    </source>
</reference>
<proteinExistence type="predicted"/>
<sequence length="161" mass="18726">MDNTQFWQFSLALYPPNQQLLLQWQDHYQLNVNLALFLLFLHRHQQPLSEAGLVSLQQQLQLFGQQVTQPLRSVRRAVPTPWLDENLQRPFRQQLLHAELAAEQLEQQLLLQHYAQLPGATTGSANAELLTRYLELLQAPTGQLQQQIIDLYQQAEQLQQP</sequence>
<evidence type="ECO:0000313" key="1">
    <source>
        <dbReference type="EMBL" id="MFC4653591.1"/>
    </source>
</evidence>
<dbReference type="EMBL" id="JBHSGB010000001">
    <property type="protein sequence ID" value="MFC4653591.1"/>
    <property type="molecule type" value="Genomic_DNA"/>
</dbReference>
<accession>A0ABV9JGD2</accession>
<comment type="caution">
    <text evidence="1">The sequence shown here is derived from an EMBL/GenBank/DDBJ whole genome shotgun (WGS) entry which is preliminary data.</text>
</comment>
<dbReference type="RefSeq" id="WP_377330995.1">
    <property type="nucleotide sequence ID" value="NZ_JBHSGB010000001.1"/>
</dbReference>
<dbReference type="Proteomes" id="UP001595962">
    <property type="component" value="Unassembled WGS sequence"/>
</dbReference>
<gene>
    <name evidence="1" type="ORF">ACFO3I_01000</name>
</gene>
<dbReference type="Pfam" id="PF09523">
    <property type="entry name" value="DUF2390"/>
    <property type="match status" value="1"/>
</dbReference>
<evidence type="ECO:0000313" key="2">
    <source>
        <dbReference type="Proteomes" id="UP001595962"/>
    </source>
</evidence>
<name>A0ABV9JGD2_9GAMM</name>